<evidence type="ECO:0000256" key="11">
    <source>
        <dbReference type="SAM" id="MobiDB-lite"/>
    </source>
</evidence>
<evidence type="ECO:0000256" key="10">
    <source>
        <dbReference type="ARBA" id="ARBA00025770"/>
    </source>
</evidence>
<evidence type="ECO:0000256" key="6">
    <source>
        <dbReference type="ARBA" id="ARBA00022723"/>
    </source>
</evidence>
<proteinExistence type="inferred from homology"/>
<keyword evidence="13" id="KW-1185">Reference proteome</keyword>
<evidence type="ECO:0000256" key="7">
    <source>
        <dbReference type="ARBA" id="ARBA00022833"/>
    </source>
</evidence>
<dbReference type="Proteomes" id="UP001605036">
    <property type="component" value="Unassembled WGS sequence"/>
</dbReference>
<keyword evidence="8" id="KW-0804">Transcription</keyword>
<dbReference type="GO" id="GO:0046872">
    <property type="term" value="F:metal ion binding"/>
    <property type="evidence" value="ECO:0007669"/>
    <property type="project" value="UniProtKB-KW"/>
</dbReference>
<comment type="caution">
    <text evidence="12">The sequence shown here is derived from an EMBL/GenBank/DDBJ whole genome shotgun (WGS) entry which is preliminary data.</text>
</comment>
<comment type="similarity">
    <text evidence="10">Belongs to the archaeal Rpo12/eukaryotic RPC10 RNA polymerase subunit family.</text>
</comment>
<keyword evidence="7" id="KW-0862">Zinc</keyword>
<dbReference type="HAMAP" id="MF_00615">
    <property type="entry name" value="RNApol_arch_Rpo12"/>
    <property type="match status" value="1"/>
</dbReference>
<feature type="region of interest" description="Disordered" evidence="11">
    <location>
        <begin position="1"/>
        <end position="21"/>
    </location>
</feature>
<dbReference type="PANTHER" id="PTHR12056:SF2">
    <property type="entry name" value="GEO11084P1"/>
    <property type="match status" value="1"/>
</dbReference>
<dbReference type="FunFam" id="2.20.28.30:FF:000002">
    <property type="entry name" value="DNA-directed RNA polymerases II, IV and V subunit 12"/>
    <property type="match status" value="1"/>
</dbReference>
<evidence type="ECO:0000256" key="4">
    <source>
        <dbReference type="ARBA" id="ARBA00022679"/>
    </source>
</evidence>
<evidence type="ECO:0000256" key="2">
    <source>
        <dbReference type="ARBA" id="ARBA00022478"/>
    </source>
</evidence>
<feature type="compositionally biased region" description="Acidic residues" evidence="11">
    <location>
        <begin position="1"/>
        <end position="10"/>
    </location>
</feature>
<reference evidence="12 13" key="1">
    <citation type="submission" date="2024-09" db="EMBL/GenBank/DDBJ databases">
        <title>Chromosome-scale assembly of Riccia fluitans.</title>
        <authorList>
            <person name="Paukszto L."/>
            <person name="Sawicki J."/>
            <person name="Karawczyk K."/>
            <person name="Piernik-Szablinska J."/>
            <person name="Szczecinska M."/>
            <person name="Mazdziarz M."/>
        </authorList>
    </citation>
    <scope>NUCLEOTIDE SEQUENCE [LARGE SCALE GENOMIC DNA]</scope>
    <source>
        <strain evidence="12">Rf_01</strain>
        <tissue evidence="12">Aerial parts of the thallus</tissue>
    </source>
</reference>
<dbReference type="AlphaFoldDB" id="A0ABD1YDH3"/>
<dbReference type="EMBL" id="JBHFFA010000004">
    <property type="protein sequence ID" value="KAL2628834.1"/>
    <property type="molecule type" value="Genomic_DNA"/>
</dbReference>
<keyword evidence="2" id="KW-0240">DNA-directed RNA polymerase</keyword>
<dbReference type="Pfam" id="PF03604">
    <property type="entry name" value="Zn_ribbon_RPAB4"/>
    <property type="match status" value="1"/>
</dbReference>
<keyword evidence="3" id="KW-0963">Cytoplasm</keyword>
<organism evidence="12 13">
    <name type="scientific">Riccia fluitans</name>
    <dbReference type="NCBI Taxonomy" id="41844"/>
    <lineage>
        <taxon>Eukaryota</taxon>
        <taxon>Viridiplantae</taxon>
        <taxon>Streptophyta</taxon>
        <taxon>Embryophyta</taxon>
        <taxon>Marchantiophyta</taxon>
        <taxon>Marchantiopsida</taxon>
        <taxon>Marchantiidae</taxon>
        <taxon>Marchantiales</taxon>
        <taxon>Ricciaceae</taxon>
        <taxon>Riccia</taxon>
    </lineage>
</organism>
<dbReference type="GO" id="GO:0000428">
    <property type="term" value="C:DNA-directed RNA polymerase complex"/>
    <property type="evidence" value="ECO:0007669"/>
    <property type="project" value="UniProtKB-KW"/>
</dbReference>
<dbReference type="GO" id="GO:0016779">
    <property type="term" value="F:nucleotidyltransferase activity"/>
    <property type="evidence" value="ECO:0007669"/>
    <property type="project" value="UniProtKB-KW"/>
</dbReference>
<comment type="subcellular location">
    <subcellularLocation>
        <location evidence="1">Nucleus</location>
    </subcellularLocation>
</comment>
<dbReference type="InterPro" id="IPR006591">
    <property type="entry name" value="RNAP_P/RPABC4"/>
</dbReference>
<dbReference type="Gene3D" id="2.20.28.30">
    <property type="entry name" value="RNA polymerase ii, chain L"/>
    <property type="match status" value="1"/>
</dbReference>
<keyword evidence="6" id="KW-0479">Metal-binding</keyword>
<dbReference type="PANTHER" id="PTHR12056">
    <property type="entry name" value="DNA-DIRECTED RNA POLYMERASES I, II, AND III"/>
    <property type="match status" value="1"/>
</dbReference>
<gene>
    <name evidence="12" type="ORF">R1flu_013520</name>
</gene>
<dbReference type="InterPro" id="IPR039747">
    <property type="entry name" value="RPABC4"/>
</dbReference>
<name>A0ABD1YDH3_9MARC</name>
<sequence>MDRMDYEDEGSTSNSGELYDPGKVKYRKLADEAESEVYLYDPAKVDYRKLAAAAEMQAMERMFKKSAVALTVDLVANVDLVPRTYTEASYPVRAKARTKDPKGKRAPKAPHRELVNVVYECADCGTDVELNYQDAVQCRECGYRILYKKRTKKSVQYDTR</sequence>
<dbReference type="InterPro" id="IPR023464">
    <property type="entry name" value="Rpo12"/>
</dbReference>
<evidence type="ECO:0000313" key="12">
    <source>
        <dbReference type="EMBL" id="KAL2628834.1"/>
    </source>
</evidence>
<evidence type="ECO:0000256" key="5">
    <source>
        <dbReference type="ARBA" id="ARBA00022695"/>
    </source>
</evidence>
<keyword evidence="9" id="KW-0539">Nucleus</keyword>
<evidence type="ECO:0000313" key="13">
    <source>
        <dbReference type="Proteomes" id="UP001605036"/>
    </source>
</evidence>
<dbReference type="GO" id="GO:0005634">
    <property type="term" value="C:nucleus"/>
    <property type="evidence" value="ECO:0007669"/>
    <property type="project" value="UniProtKB-SubCell"/>
</dbReference>
<evidence type="ECO:0000256" key="9">
    <source>
        <dbReference type="ARBA" id="ARBA00023242"/>
    </source>
</evidence>
<accession>A0ABD1YDH3</accession>
<evidence type="ECO:0000256" key="8">
    <source>
        <dbReference type="ARBA" id="ARBA00023163"/>
    </source>
</evidence>
<keyword evidence="5" id="KW-0548">Nucleotidyltransferase</keyword>
<protein>
    <submittedName>
        <fullName evidence="12">Uncharacterized protein</fullName>
    </submittedName>
</protein>
<dbReference type="SUPFAM" id="SSF63393">
    <property type="entry name" value="RNA polymerase subunits"/>
    <property type="match status" value="1"/>
</dbReference>
<dbReference type="SMART" id="SM00659">
    <property type="entry name" value="RPOLCX"/>
    <property type="match status" value="1"/>
</dbReference>
<evidence type="ECO:0000256" key="3">
    <source>
        <dbReference type="ARBA" id="ARBA00022490"/>
    </source>
</evidence>
<evidence type="ECO:0000256" key="1">
    <source>
        <dbReference type="ARBA" id="ARBA00004123"/>
    </source>
</evidence>
<dbReference type="InterPro" id="IPR029040">
    <property type="entry name" value="RPABC4/Spt4"/>
</dbReference>
<keyword evidence="4" id="KW-0808">Transferase</keyword>